<sequence length="468" mass="52405">MGSKKQCSKQAKGSDLANKNLSSSSNIHKTASTLRDVTQPMPCFCDACLKPYTPATKDSDSAFLCMPHEIRDKTYRELLISRMTPEREAQYDRLLNMVPTSHDDLWTRQNAIDMYEQQNNIMPDGGGRGRYQCMVDSMGLLLANKQINAEANSVFFSENTFEIMPEWERVRTFWRCPRMCVPAGQPCLMLFHNFAQIKHLNIAIQITRQYGDPRIKNESAYLLANIKNIVDSFKQARITLKTLKIRFTSSFAGQLDALRHAIECTLPPGFSPRALRLRDRFDKYYLFSRNEAMIKLSENNFLLEPFLSLTNFAEDVDVGGDIPQKLIDRLTRALSTPTVSLAIKKKKARDEATKALHRASVKPGLSSQTYWKDIRDTAIAGGTSTSLPDMMMRTSIKSPAVMEMLMAPPSQESLDRWNAERPQRQAAAAAQGGVVTEVSDDGNEGGTTHGGIGMLNGKSILGPPRPPQ</sequence>
<organism evidence="2 3">
    <name type="scientific">Elasticomyces elasticus</name>
    <dbReference type="NCBI Taxonomy" id="574655"/>
    <lineage>
        <taxon>Eukaryota</taxon>
        <taxon>Fungi</taxon>
        <taxon>Dikarya</taxon>
        <taxon>Ascomycota</taxon>
        <taxon>Pezizomycotina</taxon>
        <taxon>Dothideomycetes</taxon>
        <taxon>Dothideomycetidae</taxon>
        <taxon>Mycosphaerellales</taxon>
        <taxon>Teratosphaeriaceae</taxon>
        <taxon>Elasticomyces</taxon>
    </lineage>
</organism>
<evidence type="ECO:0000256" key="1">
    <source>
        <dbReference type="SAM" id="MobiDB-lite"/>
    </source>
</evidence>
<proteinExistence type="predicted"/>
<evidence type="ECO:0000313" key="3">
    <source>
        <dbReference type="Proteomes" id="UP001310594"/>
    </source>
</evidence>
<reference evidence="2" key="1">
    <citation type="submission" date="2023-08" db="EMBL/GenBank/DDBJ databases">
        <title>Black Yeasts Isolated from many extreme environments.</title>
        <authorList>
            <person name="Coleine C."/>
            <person name="Stajich J.E."/>
            <person name="Selbmann L."/>
        </authorList>
    </citation>
    <scope>NUCLEOTIDE SEQUENCE</scope>
    <source>
        <strain evidence="2">CCFEE 5810</strain>
    </source>
</reference>
<evidence type="ECO:0000313" key="2">
    <source>
        <dbReference type="EMBL" id="KAK5708455.1"/>
    </source>
</evidence>
<accession>A0AAN8A5U9</accession>
<dbReference type="PANTHER" id="PTHR42085:SF2">
    <property type="entry name" value="F-BOX DOMAIN-CONTAINING PROTEIN"/>
    <property type="match status" value="1"/>
</dbReference>
<name>A0AAN8A5U9_9PEZI</name>
<dbReference type="Proteomes" id="UP001310594">
    <property type="component" value="Unassembled WGS sequence"/>
</dbReference>
<dbReference type="InterPro" id="IPR038883">
    <property type="entry name" value="AN11006-like"/>
</dbReference>
<protein>
    <submittedName>
        <fullName evidence="2">Uncharacterized protein</fullName>
    </submittedName>
</protein>
<feature type="compositionally biased region" description="Low complexity" evidence="1">
    <location>
        <begin position="425"/>
        <end position="435"/>
    </location>
</feature>
<feature type="region of interest" description="Disordered" evidence="1">
    <location>
        <begin position="419"/>
        <end position="468"/>
    </location>
</feature>
<dbReference type="PANTHER" id="PTHR42085">
    <property type="entry name" value="F-BOX DOMAIN-CONTAINING PROTEIN"/>
    <property type="match status" value="1"/>
</dbReference>
<gene>
    <name evidence="2" type="ORF">LTR97_000996</name>
</gene>
<feature type="compositionally biased region" description="Gly residues" evidence="1">
    <location>
        <begin position="444"/>
        <end position="454"/>
    </location>
</feature>
<comment type="caution">
    <text evidence="2">The sequence shown here is derived from an EMBL/GenBank/DDBJ whole genome shotgun (WGS) entry which is preliminary data.</text>
</comment>
<dbReference type="AlphaFoldDB" id="A0AAN8A5U9"/>
<feature type="region of interest" description="Disordered" evidence="1">
    <location>
        <begin position="1"/>
        <end position="24"/>
    </location>
</feature>
<dbReference type="EMBL" id="JAVRQU010000001">
    <property type="protein sequence ID" value="KAK5708455.1"/>
    <property type="molecule type" value="Genomic_DNA"/>
</dbReference>